<dbReference type="GO" id="GO:0004055">
    <property type="term" value="F:argininosuccinate synthase activity"/>
    <property type="evidence" value="ECO:0007669"/>
    <property type="project" value="InterPro"/>
</dbReference>
<evidence type="ECO:0000313" key="3">
    <source>
        <dbReference type="Proteomes" id="UP001305414"/>
    </source>
</evidence>
<accession>A0AAN7ZC15</accession>
<dbReference type="Gene3D" id="3.90.1260.10">
    <property type="entry name" value="Argininosuccinate synthetase, chain A, domain 2"/>
    <property type="match status" value="1"/>
</dbReference>
<dbReference type="InterPro" id="IPR024074">
    <property type="entry name" value="AS_cat/multimer_dom_body"/>
</dbReference>
<keyword evidence="3" id="KW-1185">Reference proteome</keyword>
<evidence type="ECO:0000259" key="1">
    <source>
        <dbReference type="Pfam" id="PF20979"/>
    </source>
</evidence>
<protein>
    <recommendedName>
        <fullName evidence="1">Arginosuccinate synthase C-terminal domain-containing protein</fullName>
    </recommendedName>
</protein>
<dbReference type="InterPro" id="IPR048268">
    <property type="entry name" value="Arginosuc_syn_C"/>
</dbReference>
<feature type="domain" description="Arginosuccinate synthase C-terminal" evidence="1">
    <location>
        <begin position="1"/>
        <end position="60"/>
    </location>
</feature>
<name>A0AAN7ZC15_9PEZI</name>
<sequence length="63" mass="7106">MYFSPEREFLENSITFAQKRVEGKVHITACKGNAYVIGRSSEISNLYSEVEASMDTLEGFPAR</sequence>
<dbReference type="Proteomes" id="UP001305414">
    <property type="component" value="Unassembled WGS sequence"/>
</dbReference>
<dbReference type="Pfam" id="PF20979">
    <property type="entry name" value="Arginosuc_syn_C"/>
    <property type="match status" value="1"/>
</dbReference>
<comment type="caution">
    <text evidence="2">The sequence shown here is derived from an EMBL/GenBank/DDBJ whole genome shotgun (WGS) entry which is preliminary data.</text>
</comment>
<dbReference type="EMBL" id="JAWHQM010000036">
    <property type="protein sequence ID" value="KAK5633861.1"/>
    <property type="molecule type" value="Genomic_DNA"/>
</dbReference>
<proteinExistence type="predicted"/>
<organism evidence="2 3">
    <name type="scientific">Xylaria bambusicola</name>
    <dbReference type="NCBI Taxonomy" id="326684"/>
    <lineage>
        <taxon>Eukaryota</taxon>
        <taxon>Fungi</taxon>
        <taxon>Dikarya</taxon>
        <taxon>Ascomycota</taxon>
        <taxon>Pezizomycotina</taxon>
        <taxon>Sordariomycetes</taxon>
        <taxon>Xylariomycetidae</taxon>
        <taxon>Xylariales</taxon>
        <taxon>Xylariaceae</taxon>
        <taxon>Xylaria</taxon>
    </lineage>
</organism>
<dbReference type="AlphaFoldDB" id="A0AAN7ZC15"/>
<evidence type="ECO:0000313" key="2">
    <source>
        <dbReference type="EMBL" id="KAK5633861.1"/>
    </source>
</evidence>
<gene>
    <name evidence="2" type="ORF">RRF57_009575</name>
</gene>
<reference evidence="2 3" key="1">
    <citation type="submission" date="2023-10" db="EMBL/GenBank/DDBJ databases">
        <title>Draft genome sequence of Xylaria bambusicola isolate GMP-LS, the root and basal stem rot pathogen of sugarcane in Indonesia.</title>
        <authorList>
            <person name="Selvaraj P."/>
            <person name="Muralishankar V."/>
            <person name="Muruganantham S."/>
            <person name="Sp S."/>
            <person name="Haryani S."/>
            <person name="Lau K.J.X."/>
            <person name="Naqvi N.I."/>
        </authorList>
    </citation>
    <scope>NUCLEOTIDE SEQUENCE [LARGE SCALE GENOMIC DNA]</scope>
    <source>
        <strain evidence="2">GMP-LS</strain>
    </source>
</reference>
<dbReference type="SUPFAM" id="SSF69864">
    <property type="entry name" value="Argininosuccinate synthetase, C-terminal domain"/>
    <property type="match status" value="1"/>
</dbReference>